<protein>
    <submittedName>
        <fullName evidence="1">Uncharacterized protein</fullName>
    </submittedName>
</protein>
<accession>A0A2P2KBI4</accession>
<dbReference type="EMBL" id="GGEC01022619">
    <property type="protein sequence ID" value="MBX03103.1"/>
    <property type="molecule type" value="Transcribed_RNA"/>
</dbReference>
<proteinExistence type="predicted"/>
<reference evidence="1" key="1">
    <citation type="submission" date="2018-02" db="EMBL/GenBank/DDBJ databases">
        <title>Rhizophora mucronata_Transcriptome.</title>
        <authorList>
            <person name="Meera S.P."/>
            <person name="Sreeshan A."/>
            <person name="Augustine A."/>
        </authorList>
    </citation>
    <scope>NUCLEOTIDE SEQUENCE</scope>
    <source>
        <tissue evidence="1">Leaf</tissue>
    </source>
</reference>
<evidence type="ECO:0000313" key="1">
    <source>
        <dbReference type="EMBL" id="MBX03103.1"/>
    </source>
</evidence>
<organism evidence="1">
    <name type="scientific">Rhizophora mucronata</name>
    <name type="common">Asiatic mangrove</name>
    <dbReference type="NCBI Taxonomy" id="61149"/>
    <lineage>
        <taxon>Eukaryota</taxon>
        <taxon>Viridiplantae</taxon>
        <taxon>Streptophyta</taxon>
        <taxon>Embryophyta</taxon>
        <taxon>Tracheophyta</taxon>
        <taxon>Spermatophyta</taxon>
        <taxon>Magnoliopsida</taxon>
        <taxon>eudicotyledons</taxon>
        <taxon>Gunneridae</taxon>
        <taxon>Pentapetalae</taxon>
        <taxon>rosids</taxon>
        <taxon>fabids</taxon>
        <taxon>Malpighiales</taxon>
        <taxon>Rhizophoraceae</taxon>
        <taxon>Rhizophora</taxon>
    </lineage>
</organism>
<dbReference type="AlphaFoldDB" id="A0A2P2KBI4"/>
<name>A0A2P2KBI4_RHIMU</name>
<sequence length="66" mass="7700">MYGRVERDMVKKEMPKMRVIFAPLVVFLVRESLVPTKQEISIPKVVAVNMKQKNRTQSTMMQFKGT</sequence>